<dbReference type="NCBIfam" id="TIGR02118">
    <property type="entry name" value="EthD family reductase"/>
    <property type="match status" value="1"/>
</dbReference>
<feature type="domain" description="EthD" evidence="1">
    <location>
        <begin position="14"/>
        <end position="92"/>
    </location>
</feature>
<name>A0A6M0K2A6_9GAMM</name>
<accession>A0A6M0K2A6</accession>
<dbReference type="RefSeq" id="WP_164454344.1">
    <property type="nucleotide sequence ID" value="NZ_JAAIJQ010000065.1"/>
</dbReference>
<proteinExistence type="predicted"/>
<dbReference type="PANTHER" id="PTHR40260:SF2">
    <property type="entry name" value="BLR8190 PROTEIN"/>
    <property type="match status" value="1"/>
</dbReference>
<dbReference type="GO" id="GO:0016491">
    <property type="term" value="F:oxidoreductase activity"/>
    <property type="evidence" value="ECO:0007669"/>
    <property type="project" value="InterPro"/>
</dbReference>
<dbReference type="InterPro" id="IPR011008">
    <property type="entry name" value="Dimeric_a/b-barrel"/>
</dbReference>
<sequence>MIKVSVMYPGTADDRFDHDYYRDQHLPLVKERMGDHCKYYTIDRGLGGGEPGTPPTYVGMCHIFCKSVEAFQAGFGPHAEEILADIPRYTDLTPVIQISEVVVGQP</sequence>
<organism evidence="2 3">
    <name type="scientific">Thiorhodococcus minor</name>
    <dbReference type="NCBI Taxonomy" id="57489"/>
    <lineage>
        <taxon>Bacteria</taxon>
        <taxon>Pseudomonadati</taxon>
        <taxon>Pseudomonadota</taxon>
        <taxon>Gammaproteobacteria</taxon>
        <taxon>Chromatiales</taxon>
        <taxon>Chromatiaceae</taxon>
        <taxon>Thiorhodococcus</taxon>
    </lineage>
</organism>
<evidence type="ECO:0000313" key="3">
    <source>
        <dbReference type="Proteomes" id="UP000483379"/>
    </source>
</evidence>
<keyword evidence="3" id="KW-1185">Reference proteome</keyword>
<comment type="caution">
    <text evidence="2">The sequence shown here is derived from an EMBL/GenBank/DDBJ whole genome shotgun (WGS) entry which is preliminary data.</text>
</comment>
<dbReference type="AlphaFoldDB" id="A0A6M0K2A6"/>
<dbReference type="SUPFAM" id="SSF54909">
    <property type="entry name" value="Dimeric alpha+beta barrel"/>
    <property type="match status" value="1"/>
</dbReference>
<dbReference type="EMBL" id="JAAIJQ010000065">
    <property type="protein sequence ID" value="NEV63882.1"/>
    <property type="molecule type" value="Genomic_DNA"/>
</dbReference>
<protein>
    <submittedName>
        <fullName evidence="2">EthD family reductase</fullName>
    </submittedName>
</protein>
<dbReference type="Gene3D" id="3.30.70.100">
    <property type="match status" value="1"/>
</dbReference>
<dbReference type="InterPro" id="IPR009799">
    <property type="entry name" value="EthD_dom"/>
</dbReference>
<gene>
    <name evidence="2" type="ORF">G3446_18655</name>
</gene>
<reference evidence="2 3" key="1">
    <citation type="submission" date="2020-02" db="EMBL/GenBank/DDBJ databases">
        <title>Genome sequences of Thiorhodococcus mannitoliphagus and Thiorhodococcus minor, purple sulfur photosynthetic bacteria in the gammaproteobacterial family, Chromatiaceae.</title>
        <authorList>
            <person name="Aviles F.A."/>
            <person name="Meyer T.E."/>
            <person name="Kyndt J.A."/>
        </authorList>
    </citation>
    <scope>NUCLEOTIDE SEQUENCE [LARGE SCALE GENOMIC DNA]</scope>
    <source>
        <strain evidence="2 3">DSM 11518</strain>
    </source>
</reference>
<dbReference type="Proteomes" id="UP000483379">
    <property type="component" value="Unassembled WGS sequence"/>
</dbReference>
<evidence type="ECO:0000259" key="1">
    <source>
        <dbReference type="Pfam" id="PF07110"/>
    </source>
</evidence>
<dbReference type="Pfam" id="PF07110">
    <property type="entry name" value="EthD"/>
    <property type="match status" value="1"/>
</dbReference>
<dbReference type="PANTHER" id="PTHR40260">
    <property type="entry name" value="BLR8190 PROTEIN"/>
    <property type="match status" value="1"/>
</dbReference>
<evidence type="ECO:0000313" key="2">
    <source>
        <dbReference type="EMBL" id="NEV63882.1"/>
    </source>
</evidence>